<accession>X0PWB1</accession>
<evidence type="ECO:0000256" key="1">
    <source>
        <dbReference type="ARBA" id="ARBA00009986"/>
    </source>
</evidence>
<evidence type="ECO:0000259" key="5">
    <source>
        <dbReference type="Pfam" id="PF00171"/>
    </source>
</evidence>
<sequence>MTVLEIVEPPTAPFLAGGATQQMFIGGARCDARSGETFTTLNPATGAVLATVAAGGREDVDRAVAAARAAFEEPRWSFMNPHERTRLMLRLADGIEERAEELATLESLDTGIPISNTRAMMAGAAQSFRYYAGWPTKLTGTVNPVDPMVHSYTVRSPIGVCAGIVPWNGPVVMASWKIAPALACGNTVILKPAEQTPLTALLLAEIFQEAGLPDGVLNVVTGLGESAGAAIAAHPSIDKVSFTGSTETGKKILAASLDNLKRVTLELGGKSPHIILADADIDLAARNAAAGFCALSGQVCVAGTRILIHEAVREEFSEKIAAEMAAYTVGDPFGEDTVLGPLISAEQRDRVNSYVELGRRDGLSIAVGGESITSPGYYVEPTLFENVSNDHRLAREEIFGPVAAVIPFRDVDEAVRIANDTPYGLGAAVATRDVSQAHRLAQRLQAGVVWVNTYGELDPTFPFGGFKQSGVGRELGEKSLDNFTELKSVVVRL</sequence>
<dbReference type="Gene3D" id="3.40.309.10">
    <property type="entry name" value="Aldehyde Dehydrogenase, Chain A, domain 2"/>
    <property type="match status" value="1"/>
</dbReference>
<dbReference type="InterPro" id="IPR016162">
    <property type="entry name" value="Ald_DH_N"/>
</dbReference>
<keyword evidence="7" id="KW-1185">Reference proteome</keyword>
<dbReference type="OrthoDB" id="6882680at2"/>
<dbReference type="InterPro" id="IPR016161">
    <property type="entry name" value="Ald_DH/histidinol_DH"/>
</dbReference>
<feature type="active site" evidence="3">
    <location>
        <position position="266"/>
    </location>
</feature>
<dbReference type="InterPro" id="IPR016163">
    <property type="entry name" value="Ald_DH_C"/>
</dbReference>
<feature type="domain" description="Aldehyde dehydrogenase" evidence="5">
    <location>
        <begin position="34"/>
        <end position="489"/>
    </location>
</feature>
<proteinExistence type="inferred from homology"/>
<comment type="similarity">
    <text evidence="1 4">Belongs to the aldehyde dehydrogenase family.</text>
</comment>
<name>X0PWB1_RHOWR</name>
<protein>
    <submittedName>
        <fullName evidence="6">Putative aldehyde dehydrogenase</fullName>
    </submittedName>
</protein>
<dbReference type="FunFam" id="3.40.605.10:FF:000007">
    <property type="entry name" value="NAD/NADP-dependent betaine aldehyde dehydrogenase"/>
    <property type="match status" value="1"/>
</dbReference>
<gene>
    <name evidence="6" type="ORF">RW1_043_00740</name>
</gene>
<dbReference type="Pfam" id="PF00171">
    <property type="entry name" value="Aldedh"/>
    <property type="match status" value="1"/>
</dbReference>
<dbReference type="RefSeq" id="WP_037236911.1">
    <property type="nucleotide sequence ID" value="NZ_BAWF01000043.1"/>
</dbReference>
<evidence type="ECO:0000313" key="7">
    <source>
        <dbReference type="Proteomes" id="UP000019491"/>
    </source>
</evidence>
<dbReference type="FunFam" id="3.40.605.10:FF:000026">
    <property type="entry name" value="Aldehyde dehydrogenase, putative"/>
    <property type="match status" value="1"/>
</dbReference>
<dbReference type="InterPro" id="IPR029510">
    <property type="entry name" value="Ald_DH_CS_GLU"/>
</dbReference>
<reference evidence="6 7" key="1">
    <citation type="submission" date="2014-02" db="EMBL/GenBank/DDBJ databases">
        <title>Whole genome shotgun sequence of Rhodococcus wratislaviensis NBRC 100605.</title>
        <authorList>
            <person name="Hosoyama A."/>
            <person name="Tsuchikane K."/>
            <person name="Yoshida I."/>
            <person name="Ohji S."/>
            <person name="Ichikawa N."/>
            <person name="Yamazoe A."/>
            <person name="Fujita N."/>
        </authorList>
    </citation>
    <scope>NUCLEOTIDE SEQUENCE [LARGE SCALE GENOMIC DNA]</scope>
    <source>
        <strain evidence="6 7">NBRC 100605</strain>
    </source>
</reference>
<dbReference type="Gene3D" id="3.40.605.10">
    <property type="entry name" value="Aldehyde Dehydrogenase, Chain A, domain 1"/>
    <property type="match status" value="1"/>
</dbReference>
<dbReference type="GO" id="GO:0016620">
    <property type="term" value="F:oxidoreductase activity, acting on the aldehyde or oxo group of donors, NAD or NADP as acceptor"/>
    <property type="evidence" value="ECO:0007669"/>
    <property type="project" value="InterPro"/>
</dbReference>
<dbReference type="EMBL" id="BAWF01000043">
    <property type="protein sequence ID" value="GAF47639.1"/>
    <property type="molecule type" value="Genomic_DNA"/>
</dbReference>
<dbReference type="AlphaFoldDB" id="X0PWB1"/>
<dbReference type="PANTHER" id="PTHR11699">
    <property type="entry name" value="ALDEHYDE DEHYDROGENASE-RELATED"/>
    <property type="match status" value="1"/>
</dbReference>
<organism evidence="6 7">
    <name type="scientific">Rhodococcus wratislaviensis NBRC 100605</name>
    <dbReference type="NCBI Taxonomy" id="1219028"/>
    <lineage>
        <taxon>Bacteria</taxon>
        <taxon>Bacillati</taxon>
        <taxon>Actinomycetota</taxon>
        <taxon>Actinomycetes</taxon>
        <taxon>Mycobacteriales</taxon>
        <taxon>Nocardiaceae</taxon>
        <taxon>Rhodococcus</taxon>
    </lineage>
</organism>
<evidence type="ECO:0000313" key="6">
    <source>
        <dbReference type="EMBL" id="GAF47639.1"/>
    </source>
</evidence>
<comment type="caution">
    <text evidence="6">The sequence shown here is derived from an EMBL/GenBank/DDBJ whole genome shotgun (WGS) entry which is preliminary data.</text>
</comment>
<evidence type="ECO:0000256" key="3">
    <source>
        <dbReference type="PROSITE-ProRule" id="PRU10007"/>
    </source>
</evidence>
<keyword evidence="2 4" id="KW-0560">Oxidoreductase</keyword>
<evidence type="ECO:0000256" key="2">
    <source>
        <dbReference type="ARBA" id="ARBA00023002"/>
    </source>
</evidence>
<dbReference type="FunFam" id="3.40.309.10:FF:000012">
    <property type="entry name" value="Betaine aldehyde dehydrogenase"/>
    <property type="match status" value="1"/>
</dbReference>
<dbReference type="SUPFAM" id="SSF53720">
    <property type="entry name" value="ALDH-like"/>
    <property type="match status" value="1"/>
</dbReference>
<dbReference type="Proteomes" id="UP000019491">
    <property type="component" value="Unassembled WGS sequence"/>
</dbReference>
<dbReference type="PROSITE" id="PS00687">
    <property type="entry name" value="ALDEHYDE_DEHYDR_GLU"/>
    <property type="match status" value="1"/>
</dbReference>
<evidence type="ECO:0000256" key="4">
    <source>
        <dbReference type="RuleBase" id="RU003345"/>
    </source>
</evidence>
<dbReference type="InterPro" id="IPR015590">
    <property type="entry name" value="Aldehyde_DH_dom"/>
</dbReference>